<gene>
    <name evidence="1" type="primary">TRA1_4</name>
    <name evidence="1" type="ORF">V5O48_012551</name>
</gene>
<protein>
    <submittedName>
        <fullName evidence="1">Transcription-associated protein 1</fullName>
    </submittedName>
</protein>
<dbReference type="InterPro" id="IPR046805">
    <property type="entry name" value="Tra1_ring"/>
</dbReference>
<comment type="caution">
    <text evidence="1">The sequence shown here is derived from an EMBL/GenBank/DDBJ whole genome shotgun (WGS) entry which is preliminary data.</text>
</comment>
<evidence type="ECO:0000313" key="2">
    <source>
        <dbReference type="Proteomes" id="UP001465976"/>
    </source>
</evidence>
<proteinExistence type="predicted"/>
<evidence type="ECO:0000313" key="1">
    <source>
        <dbReference type="EMBL" id="KAL0569416.1"/>
    </source>
</evidence>
<dbReference type="EMBL" id="JBAHYK010001124">
    <property type="protein sequence ID" value="KAL0569416.1"/>
    <property type="molecule type" value="Genomic_DNA"/>
</dbReference>
<organism evidence="1 2">
    <name type="scientific">Marasmius crinis-equi</name>
    <dbReference type="NCBI Taxonomy" id="585013"/>
    <lineage>
        <taxon>Eukaryota</taxon>
        <taxon>Fungi</taxon>
        <taxon>Dikarya</taxon>
        <taxon>Basidiomycota</taxon>
        <taxon>Agaricomycotina</taxon>
        <taxon>Agaricomycetes</taxon>
        <taxon>Agaricomycetidae</taxon>
        <taxon>Agaricales</taxon>
        <taxon>Marasmiineae</taxon>
        <taxon>Marasmiaceae</taxon>
        <taxon>Marasmius</taxon>
    </lineage>
</organism>
<accession>A0ABR3F2H6</accession>
<sequence>MSEMCTRLLSEDSEVMDPNVALPGLRSFKAMAELGLRLVMVMFTRAMRQLTPAVKATIDPTFGVVEMDSPAQKKAREDIEVLHFTTVIIQHYSSLVSHLQKDLLQWSWGFTVSEDHIVKQTAYLLTARFFAVFQSPYKLISRT</sequence>
<dbReference type="Pfam" id="PF20206">
    <property type="entry name" value="Tra1_ring"/>
    <property type="match status" value="1"/>
</dbReference>
<keyword evidence="2" id="KW-1185">Reference proteome</keyword>
<dbReference type="Proteomes" id="UP001465976">
    <property type="component" value="Unassembled WGS sequence"/>
</dbReference>
<reference evidence="1 2" key="1">
    <citation type="submission" date="2024-02" db="EMBL/GenBank/DDBJ databases">
        <title>A draft genome for the cacao thread blight pathogen Marasmius crinis-equi.</title>
        <authorList>
            <person name="Cohen S.P."/>
            <person name="Baruah I.K."/>
            <person name="Amoako-Attah I."/>
            <person name="Bukari Y."/>
            <person name="Meinhardt L.W."/>
            <person name="Bailey B.A."/>
        </authorList>
    </citation>
    <scope>NUCLEOTIDE SEQUENCE [LARGE SCALE GENOMIC DNA]</scope>
    <source>
        <strain evidence="1 2">GH-76</strain>
    </source>
</reference>
<name>A0ABR3F2H6_9AGAR</name>